<feature type="signal peptide" evidence="1">
    <location>
        <begin position="1"/>
        <end position="20"/>
    </location>
</feature>
<evidence type="ECO:0008006" key="4">
    <source>
        <dbReference type="Google" id="ProtNLM"/>
    </source>
</evidence>
<evidence type="ECO:0000313" key="3">
    <source>
        <dbReference type="Proteomes" id="UP000600214"/>
    </source>
</evidence>
<proteinExistence type="predicted"/>
<keyword evidence="3" id="KW-1185">Reference proteome</keyword>
<dbReference type="Proteomes" id="UP000600214">
    <property type="component" value="Unassembled WGS sequence"/>
</dbReference>
<evidence type="ECO:0000256" key="1">
    <source>
        <dbReference type="SAM" id="SignalP"/>
    </source>
</evidence>
<dbReference type="RefSeq" id="WP_229221279.1">
    <property type="nucleotide sequence ID" value="NZ_BMIA01000001.1"/>
</dbReference>
<name>A0ABQ1YH07_9BACT</name>
<dbReference type="Pfam" id="PF13585">
    <property type="entry name" value="CHU_C"/>
    <property type="match status" value="1"/>
</dbReference>
<evidence type="ECO:0000313" key="2">
    <source>
        <dbReference type="EMBL" id="GGH24244.1"/>
    </source>
</evidence>
<reference evidence="3" key="1">
    <citation type="journal article" date="2019" name="Int. J. Syst. Evol. Microbiol.">
        <title>The Global Catalogue of Microorganisms (GCM) 10K type strain sequencing project: providing services to taxonomists for standard genome sequencing and annotation.</title>
        <authorList>
            <consortium name="The Broad Institute Genomics Platform"/>
            <consortium name="The Broad Institute Genome Sequencing Center for Infectious Disease"/>
            <person name="Wu L."/>
            <person name="Ma J."/>
        </authorList>
    </citation>
    <scope>NUCLEOTIDE SEQUENCE [LARGE SCALE GENOMIC DNA]</scope>
    <source>
        <strain evidence="3">CGMCC 1.15288</strain>
    </source>
</reference>
<gene>
    <name evidence="2" type="ORF">GCM10007423_07530</name>
</gene>
<feature type="chain" id="PRO_5046299145" description="Gliding motility-associated C-terminal domain-containing protein" evidence="1">
    <location>
        <begin position="21"/>
        <end position="579"/>
    </location>
</feature>
<sequence length="579" mass="63628">MMHILLLTIISCLFLQVANAQVDCSNVGFEQGNANGWVLTYGTVTDANQQTVFQSEQNGTQNNEHYITSLSDGNDPKISSIPMVAPGSTHSIRIGNVNEGGHFSRIHTEYTVTADNTLFQYKFAVILQNTGVDGRANHAPYQKPGFNILIFDSNGEELPCSSYDIQLEGTNTVEGFQASGDIQYRNWTVGAIDLRDFVGKKLTIVVTAHGCTRMRHFGYAYFDAECLKSEIRQVADCPDADGYITLAAPEGFGKYSWNNGEISQQIRAKASVGDKFHVEMVPRGSLDESCALGLDFTVGFKKKTAVLAQSICDGEAFALGDTLLKTSGTYVRNVSKSNMCDSTVTLTLTVNPVGKFIQHLRICEGESVHVGDSTYTLPGTYIQHIPQTTGCDSVVTTVLEVIRIDLSMTPTLSITQGDSVHVEPIIEPSGSYAYHWDQSGLSCSDCPDPWASPGQSTLYQLDVSDPDKVCMRQARVQVYVKPCGIEIPDAFSPNNDQLNEIFYVYGNACVRQVREMFIYNRWGEVIYQKSNFAASDPSAGWDGSYHGQKTAPGVYPYKIRVELTNGSFLSYKGVVNLLR</sequence>
<dbReference type="NCBIfam" id="TIGR04131">
    <property type="entry name" value="Bac_Flav_CTERM"/>
    <property type="match status" value="1"/>
</dbReference>
<dbReference type="EMBL" id="BMIA01000001">
    <property type="protein sequence ID" value="GGH24244.1"/>
    <property type="molecule type" value="Genomic_DNA"/>
</dbReference>
<organism evidence="2 3">
    <name type="scientific">Dyadobacter endophyticus</name>
    <dbReference type="NCBI Taxonomy" id="1749036"/>
    <lineage>
        <taxon>Bacteria</taxon>
        <taxon>Pseudomonadati</taxon>
        <taxon>Bacteroidota</taxon>
        <taxon>Cytophagia</taxon>
        <taxon>Cytophagales</taxon>
        <taxon>Spirosomataceae</taxon>
        <taxon>Dyadobacter</taxon>
    </lineage>
</organism>
<accession>A0ABQ1YH07</accession>
<comment type="caution">
    <text evidence="2">The sequence shown here is derived from an EMBL/GenBank/DDBJ whole genome shotgun (WGS) entry which is preliminary data.</text>
</comment>
<protein>
    <recommendedName>
        <fullName evidence="4">Gliding motility-associated C-terminal domain-containing protein</fullName>
    </recommendedName>
</protein>
<dbReference type="InterPro" id="IPR026341">
    <property type="entry name" value="T9SS_type_B"/>
</dbReference>
<keyword evidence="1" id="KW-0732">Signal</keyword>